<comment type="caution">
    <text evidence="2">The sequence shown here is derived from an EMBL/GenBank/DDBJ whole genome shotgun (WGS) entry which is preliminary data.</text>
</comment>
<keyword evidence="1" id="KW-0472">Membrane</keyword>
<evidence type="ECO:0000313" key="2">
    <source>
        <dbReference type="EMBL" id="HFK98021.1"/>
    </source>
</evidence>
<evidence type="ECO:0000256" key="1">
    <source>
        <dbReference type="SAM" id="Phobius"/>
    </source>
</evidence>
<dbReference type="InterPro" id="IPR002829">
    <property type="entry name" value="DUF116"/>
</dbReference>
<organism evidence="2">
    <name type="scientific">Desulfacinum infernum</name>
    <dbReference type="NCBI Taxonomy" id="35837"/>
    <lineage>
        <taxon>Bacteria</taxon>
        <taxon>Pseudomonadati</taxon>
        <taxon>Thermodesulfobacteriota</taxon>
        <taxon>Syntrophobacteria</taxon>
        <taxon>Syntrophobacterales</taxon>
        <taxon>Syntrophobacteraceae</taxon>
        <taxon>Desulfacinum</taxon>
    </lineage>
</organism>
<dbReference type="EMBL" id="DSTK01000036">
    <property type="protein sequence ID" value="HFK98021.1"/>
    <property type="molecule type" value="Genomic_DNA"/>
</dbReference>
<feature type="transmembrane region" description="Helical" evidence="1">
    <location>
        <begin position="47"/>
        <end position="73"/>
    </location>
</feature>
<feature type="transmembrane region" description="Helical" evidence="1">
    <location>
        <begin position="12"/>
        <end position="35"/>
    </location>
</feature>
<keyword evidence="1" id="KW-1133">Transmembrane helix</keyword>
<dbReference type="AlphaFoldDB" id="A0A832A4V0"/>
<dbReference type="Pfam" id="PF01976">
    <property type="entry name" value="DUF116"/>
    <property type="match status" value="1"/>
</dbReference>
<reference evidence="2" key="1">
    <citation type="journal article" date="2020" name="mSystems">
        <title>Genome- and Community-Level Interaction Insights into Carbon Utilization and Element Cycling Functions of Hydrothermarchaeota in Hydrothermal Sediment.</title>
        <authorList>
            <person name="Zhou Z."/>
            <person name="Liu Y."/>
            <person name="Xu W."/>
            <person name="Pan J."/>
            <person name="Luo Z.H."/>
            <person name="Li M."/>
        </authorList>
    </citation>
    <scope>NUCLEOTIDE SEQUENCE [LARGE SCALE GENOMIC DNA]</scope>
    <source>
        <strain evidence="2">SpSt-456</strain>
    </source>
</reference>
<gene>
    <name evidence="2" type="ORF">ENS06_11975</name>
</gene>
<dbReference type="PANTHER" id="PTHR43801:SF1">
    <property type="entry name" value="POLYPRENYL SYNTHETASE"/>
    <property type="match status" value="1"/>
</dbReference>
<sequence>MRLVASEKSLMVLLLVLSGLLVGVTLGLLFGVPYWGFARIHPTLPRIAGFFFTLLITGHLGAVSLLIAAVVLGRDVPFSASLRRMSAKGLLPLLIAVGRLLGVPKKAVQHAFVGVNNELVMTSFRSGKKPRNVLLLMPHCIQLSQCGVRITFDVENCKRCGRCSIAELLEIKEHYGIDLAVATGGTIARRIVVETRPDLIVAVACERDLVSGIQDTLPLPVYGIFNERPNGPCVDTQVPMTQVRSVLARLLEGK</sequence>
<keyword evidence="1" id="KW-0812">Transmembrane</keyword>
<dbReference type="PANTHER" id="PTHR43801">
    <property type="entry name" value="NUCLEOTIDE-BINDING PROTEIN-RELATED"/>
    <property type="match status" value="1"/>
</dbReference>
<name>A0A832A4V0_9BACT</name>
<protein>
    <submittedName>
        <fullName evidence="2">DUF116 domain-containing protein</fullName>
    </submittedName>
</protein>
<accession>A0A832A4V0</accession>
<proteinExistence type="predicted"/>